<sequence>MSKRVHRFPPFAITVSFHLKSSSALMLSCGLTQVTYAKLSLFSTQEQRRPLFSSSAPSPLYLSLSVTRIKLVVISLSTFLA</sequence>
<gene>
    <name evidence="1" type="ORF">WMSIL1_LOCUS10234</name>
</gene>
<keyword evidence="2" id="KW-1185">Reference proteome</keyword>
<dbReference type="Proteomes" id="UP000321570">
    <property type="component" value="Unassembled WGS sequence"/>
</dbReference>
<proteinExistence type="predicted"/>
<evidence type="ECO:0000313" key="1">
    <source>
        <dbReference type="EMBL" id="VUZ51630.1"/>
    </source>
</evidence>
<dbReference type="EMBL" id="CABIJS010000444">
    <property type="protein sequence ID" value="VUZ51630.1"/>
    <property type="molecule type" value="Genomic_DNA"/>
</dbReference>
<organism evidence="1 2">
    <name type="scientific">Hymenolepis diminuta</name>
    <name type="common">Rat tapeworm</name>
    <dbReference type="NCBI Taxonomy" id="6216"/>
    <lineage>
        <taxon>Eukaryota</taxon>
        <taxon>Metazoa</taxon>
        <taxon>Spiralia</taxon>
        <taxon>Lophotrochozoa</taxon>
        <taxon>Platyhelminthes</taxon>
        <taxon>Cestoda</taxon>
        <taxon>Eucestoda</taxon>
        <taxon>Cyclophyllidea</taxon>
        <taxon>Hymenolepididae</taxon>
        <taxon>Hymenolepis</taxon>
    </lineage>
</organism>
<protein>
    <submittedName>
        <fullName evidence="1">Uncharacterized protein</fullName>
    </submittedName>
</protein>
<accession>A0A564YWR0</accession>
<dbReference type="AlphaFoldDB" id="A0A564YWR0"/>
<name>A0A564YWR0_HYMDI</name>
<reference evidence="1 2" key="1">
    <citation type="submission" date="2019-07" db="EMBL/GenBank/DDBJ databases">
        <authorList>
            <person name="Jastrzebski P J."/>
            <person name="Paukszto L."/>
            <person name="Jastrzebski P J."/>
        </authorList>
    </citation>
    <scope>NUCLEOTIDE SEQUENCE [LARGE SCALE GENOMIC DNA]</scope>
    <source>
        <strain evidence="1 2">WMS-il1</strain>
    </source>
</reference>
<evidence type="ECO:0000313" key="2">
    <source>
        <dbReference type="Proteomes" id="UP000321570"/>
    </source>
</evidence>